<protein>
    <submittedName>
        <fullName evidence="1">Uncharacterized protein</fullName>
    </submittedName>
</protein>
<accession>U9SWZ1</accession>
<sequence length="109" mass="11823">MHDHMINNHEARAHEQLAISDTTSKGRQFHIYHQDFGCIAGQANVSDDAQEAPPAYEERTPGVGGWRIIIVGNGYTNGPNGVKTGTNTSFTLKTLSSVFVGHNMSHCDG</sequence>
<dbReference type="HOGENOM" id="CLU_2185356_0_0_1"/>
<organism evidence="1">
    <name type="scientific">Rhizophagus irregularis (strain DAOM 181602 / DAOM 197198 / MUCL 43194)</name>
    <name type="common">Arbuscular mycorrhizal fungus</name>
    <name type="synonym">Glomus intraradices</name>
    <dbReference type="NCBI Taxonomy" id="747089"/>
    <lineage>
        <taxon>Eukaryota</taxon>
        <taxon>Fungi</taxon>
        <taxon>Fungi incertae sedis</taxon>
        <taxon>Mucoromycota</taxon>
        <taxon>Glomeromycotina</taxon>
        <taxon>Glomeromycetes</taxon>
        <taxon>Glomerales</taxon>
        <taxon>Glomeraceae</taxon>
        <taxon>Rhizophagus</taxon>
    </lineage>
</organism>
<evidence type="ECO:0000313" key="1">
    <source>
        <dbReference type="EMBL" id="ERZ99621.1"/>
    </source>
</evidence>
<dbReference type="AlphaFoldDB" id="U9SWZ1"/>
<dbReference type="EMBL" id="KI297831">
    <property type="protein sequence ID" value="ERZ99621.1"/>
    <property type="molecule type" value="Genomic_DNA"/>
</dbReference>
<reference evidence="1" key="1">
    <citation type="submission" date="2013-07" db="EMBL/GenBank/DDBJ databases">
        <title>The genome of an arbuscular mycorrhizal fungus provides insights into the evolution of the oldest plant symbiosis.</title>
        <authorList>
            <consortium name="DOE Joint Genome Institute"/>
            <person name="Tisserant E."/>
            <person name="Malbreil M."/>
            <person name="Kuo A."/>
            <person name="Kohler A."/>
            <person name="Symeonidi A."/>
            <person name="Balestrini R."/>
            <person name="Charron P."/>
            <person name="Duensing N."/>
            <person name="Frei-dit-Frey N."/>
            <person name="Gianinazzi-Pearson V."/>
            <person name="Gilbert B."/>
            <person name="Handa Y."/>
            <person name="Hijri M."/>
            <person name="Kaul R."/>
            <person name="Kawaguchi M."/>
            <person name="Krajinski F."/>
            <person name="Lammers P."/>
            <person name="Lapierre D."/>
            <person name="Masclaux F.G."/>
            <person name="Murat C."/>
            <person name="Morin E."/>
            <person name="Ndikumana S."/>
            <person name="Pagni M."/>
            <person name="Petitpierre D."/>
            <person name="Requena N."/>
            <person name="Rosikiewicz P."/>
            <person name="Riley R."/>
            <person name="Saito K."/>
            <person name="San Clemente H."/>
            <person name="Shapiro H."/>
            <person name="van Tuinen D."/>
            <person name="Becard G."/>
            <person name="Bonfante P."/>
            <person name="Paszkowski U."/>
            <person name="Shachar-Hill Y."/>
            <person name="Young J.P."/>
            <person name="Sanders I.R."/>
            <person name="Henrissat B."/>
            <person name="Rensing S.A."/>
            <person name="Grigoriev I.V."/>
            <person name="Corradi N."/>
            <person name="Roux C."/>
            <person name="Martin F."/>
        </authorList>
    </citation>
    <scope>NUCLEOTIDE SEQUENCE</scope>
    <source>
        <strain evidence="1">DAOM 197198</strain>
    </source>
</reference>
<name>U9SWZ1_RHIID</name>
<gene>
    <name evidence="1" type="ORF">GLOINDRAFT_87872</name>
</gene>
<proteinExistence type="predicted"/>